<reference evidence="2 3" key="1">
    <citation type="submission" date="2016-10" db="EMBL/GenBank/DDBJ databases">
        <authorList>
            <person name="de Groot N.N."/>
        </authorList>
    </citation>
    <scope>NUCLEOTIDE SEQUENCE [LARGE SCALE GENOMIC DNA]</scope>
    <source>
        <strain evidence="2 3">CGMCC 4.3491</strain>
    </source>
</reference>
<feature type="domain" description="DUF1990" evidence="1">
    <location>
        <begin position="18"/>
        <end position="84"/>
    </location>
</feature>
<evidence type="ECO:0000313" key="2">
    <source>
        <dbReference type="EMBL" id="SDZ44027.1"/>
    </source>
</evidence>
<keyword evidence="3" id="KW-1185">Reference proteome</keyword>
<dbReference type="EMBL" id="FNPZ01000004">
    <property type="protein sequence ID" value="SDZ44027.1"/>
    <property type="molecule type" value="Genomic_DNA"/>
</dbReference>
<protein>
    <submittedName>
        <fullName evidence="2">Uncharacterized protein, UPF0548 family</fullName>
    </submittedName>
</protein>
<feature type="domain" description="DUF1990" evidence="1">
    <location>
        <begin position="117"/>
        <end position="215"/>
    </location>
</feature>
<gene>
    <name evidence="2" type="ORF">SAMN05216554_3897</name>
</gene>
<name>A0A1H3T245_9MICO</name>
<dbReference type="PANTHER" id="PTHR34202:SF1">
    <property type="entry name" value="UPF0548 PROTEIN"/>
    <property type="match status" value="1"/>
</dbReference>
<evidence type="ECO:0000259" key="1">
    <source>
        <dbReference type="Pfam" id="PF09348"/>
    </source>
</evidence>
<dbReference type="InterPro" id="IPR014457">
    <property type="entry name" value="UCP010260"/>
</dbReference>
<dbReference type="AlphaFoldDB" id="A0A1H3T245"/>
<dbReference type="PANTHER" id="PTHR34202">
    <property type="entry name" value="UPF0548 PROTEIN"/>
    <property type="match status" value="1"/>
</dbReference>
<dbReference type="InterPro" id="IPR018960">
    <property type="entry name" value="DUF1990"/>
</dbReference>
<proteinExistence type="predicted"/>
<accession>A0A1H3T245</accession>
<dbReference type="RefSeq" id="WP_092556906.1">
    <property type="nucleotide sequence ID" value="NZ_FNPZ01000004.1"/>
</dbReference>
<evidence type="ECO:0000313" key="3">
    <source>
        <dbReference type="Proteomes" id="UP000198891"/>
    </source>
</evidence>
<dbReference type="PIRSF" id="PIRSF010260">
    <property type="entry name" value="UCP010260"/>
    <property type="match status" value="1"/>
</dbReference>
<dbReference type="Pfam" id="PF09348">
    <property type="entry name" value="DUF1990"/>
    <property type="match status" value="2"/>
</dbReference>
<organism evidence="2 3">
    <name type="scientific">Herbiconiux ginsengi</name>
    <dbReference type="NCBI Taxonomy" id="381665"/>
    <lineage>
        <taxon>Bacteria</taxon>
        <taxon>Bacillati</taxon>
        <taxon>Actinomycetota</taxon>
        <taxon>Actinomycetes</taxon>
        <taxon>Micrococcales</taxon>
        <taxon>Microbacteriaceae</taxon>
        <taxon>Herbiconiux</taxon>
    </lineage>
</organism>
<dbReference type="OrthoDB" id="120660at2"/>
<dbReference type="STRING" id="381665.SAMN05216554_3897"/>
<dbReference type="Proteomes" id="UP000198891">
    <property type="component" value="Unassembled WGS sequence"/>
</dbReference>
<sequence>MASTTTARAVSRSEASLSYAAVGATQAEDLLYFPPKGFHPMERRARLGSGTERFEAASAKLMAWGVQRGSGITVGDIQPAAPTETDYAGLVYDESGAPVGPRAAHPEQGYGEDGTPLVSAGTTAELTIRAFGMSFRAPIRVVYLVNEPGRIGFAYGTLPGHPESGEESFVVEHLSDDSVWIVVRAFSRPSTWFYRLGQPVLRIMQARATRRYLRALMPSKGA</sequence>